<reference evidence="2 3" key="1">
    <citation type="submission" date="2023-09" db="EMBL/GenBank/DDBJ databases">
        <authorList>
            <person name="Wang M."/>
        </authorList>
    </citation>
    <scope>NUCLEOTIDE SEQUENCE [LARGE SCALE GENOMIC DNA]</scope>
    <source>
        <strain evidence="2">GT-2023</strain>
        <tissue evidence="2">Liver</tissue>
    </source>
</reference>
<comment type="caution">
    <text evidence="2">The sequence shown here is derived from an EMBL/GenBank/DDBJ whole genome shotgun (WGS) entry which is preliminary data.</text>
</comment>
<accession>A0ABR3NHK5</accession>
<name>A0ABR3NHK5_9TELE</name>
<evidence type="ECO:0000313" key="3">
    <source>
        <dbReference type="Proteomes" id="UP001558613"/>
    </source>
</evidence>
<keyword evidence="3" id="KW-1185">Reference proteome</keyword>
<sequence>MKRELFTTMPEAAADNEPAEHDDLSGLQWEYPPKSDGLKQMVKYIYNNKKLPDTLPDVFIEDVKKEDIPQHLIPEEEFCSQCPGPVPLSPPVLITKSAKVATLTGVVTVSDISEPTETFNGEVNSEEFWETLSMERIATGLLRNKLQHDN</sequence>
<proteinExistence type="predicted"/>
<feature type="region of interest" description="Disordered" evidence="1">
    <location>
        <begin position="1"/>
        <end position="23"/>
    </location>
</feature>
<protein>
    <submittedName>
        <fullName evidence="2">Uncharacterized protein</fullName>
    </submittedName>
</protein>
<dbReference type="Proteomes" id="UP001558613">
    <property type="component" value="Unassembled WGS sequence"/>
</dbReference>
<gene>
    <name evidence="2" type="ORF">QQF64_036103</name>
</gene>
<organism evidence="2 3">
    <name type="scientific">Cirrhinus molitorella</name>
    <name type="common">mud carp</name>
    <dbReference type="NCBI Taxonomy" id="172907"/>
    <lineage>
        <taxon>Eukaryota</taxon>
        <taxon>Metazoa</taxon>
        <taxon>Chordata</taxon>
        <taxon>Craniata</taxon>
        <taxon>Vertebrata</taxon>
        <taxon>Euteleostomi</taxon>
        <taxon>Actinopterygii</taxon>
        <taxon>Neopterygii</taxon>
        <taxon>Teleostei</taxon>
        <taxon>Ostariophysi</taxon>
        <taxon>Cypriniformes</taxon>
        <taxon>Cyprinidae</taxon>
        <taxon>Labeoninae</taxon>
        <taxon>Labeonini</taxon>
        <taxon>Cirrhinus</taxon>
    </lineage>
</organism>
<evidence type="ECO:0000313" key="2">
    <source>
        <dbReference type="EMBL" id="KAL1276480.1"/>
    </source>
</evidence>
<dbReference type="EMBL" id="JAYMGO010000004">
    <property type="protein sequence ID" value="KAL1276480.1"/>
    <property type="molecule type" value="Genomic_DNA"/>
</dbReference>
<evidence type="ECO:0000256" key="1">
    <source>
        <dbReference type="SAM" id="MobiDB-lite"/>
    </source>
</evidence>